<dbReference type="GO" id="GO:0016301">
    <property type="term" value="F:kinase activity"/>
    <property type="evidence" value="ECO:0007669"/>
    <property type="project" value="UniProtKB-UniRule"/>
</dbReference>
<gene>
    <name evidence="2" type="ORF">NCTC9810_00840</name>
</gene>
<protein>
    <submittedName>
        <fullName evidence="2">Fructosamine-3-kinase</fullName>
    </submittedName>
</protein>
<proteinExistence type="inferred from homology"/>
<dbReference type="PANTHER" id="PTHR12149:SF8">
    <property type="entry name" value="PROTEIN-RIBULOSAMINE 3-KINASE"/>
    <property type="match status" value="1"/>
</dbReference>
<keyword evidence="1 2" id="KW-0418">Kinase</keyword>
<reference evidence="2 3" key="1">
    <citation type="submission" date="2018-06" db="EMBL/GenBank/DDBJ databases">
        <authorList>
            <consortium name="Pathogen Informatics"/>
            <person name="Doyle S."/>
        </authorList>
    </citation>
    <scope>NUCLEOTIDE SEQUENCE [LARGE SCALE GENOMIC DNA]</scope>
    <source>
        <strain evidence="2 3">NCTC9810</strain>
    </source>
</reference>
<dbReference type="EMBL" id="UFTA01000002">
    <property type="protein sequence ID" value="SUU92507.1"/>
    <property type="molecule type" value="Genomic_DNA"/>
</dbReference>
<sequence>MEKFIEQLPVEVTDIRAASGGDDVNDAYKIYSNDNLYYMLVQRNCDGSFYDGEIAGLKLFDKIGIKAPKVIDHGFCDGDAYLLLSFLDEGSIGSQSELAETVANMHKYKSPNDKFGFDYEYRGSSTSFTNEWVETWSELFLDQRMDVLAKQLIELDLWTSYDFEKYKKVYEIMKEELLNHKSEPSLLHGDLWAGNYMFLKDGSPALFDPSPFYGDREFDIGITTVFGGFNDEFYSRYNELYPLEEGCKLRLEFYRLYLYMVHLIKFGELYESSVNMTMENILNY</sequence>
<dbReference type="OrthoDB" id="5291879at2"/>
<dbReference type="AlphaFoldDB" id="A0A380WTX6"/>
<dbReference type="Proteomes" id="UP000255124">
    <property type="component" value="Unassembled WGS sequence"/>
</dbReference>
<evidence type="ECO:0000313" key="3">
    <source>
        <dbReference type="Proteomes" id="UP000255124"/>
    </source>
</evidence>
<dbReference type="InterPro" id="IPR016477">
    <property type="entry name" value="Fructo-/Ketosamine-3-kinase"/>
</dbReference>
<evidence type="ECO:0000256" key="1">
    <source>
        <dbReference type="PIRNR" id="PIRNR006221"/>
    </source>
</evidence>
<dbReference type="InterPro" id="IPR011009">
    <property type="entry name" value="Kinase-like_dom_sf"/>
</dbReference>
<organism evidence="2 3">
    <name type="scientific">Anaerococcus octavius</name>
    <dbReference type="NCBI Taxonomy" id="54007"/>
    <lineage>
        <taxon>Bacteria</taxon>
        <taxon>Bacillati</taxon>
        <taxon>Bacillota</taxon>
        <taxon>Tissierellia</taxon>
        <taxon>Tissierellales</taxon>
        <taxon>Peptoniphilaceae</taxon>
        <taxon>Anaerococcus</taxon>
    </lineage>
</organism>
<dbReference type="PANTHER" id="PTHR12149">
    <property type="entry name" value="FRUCTOSAMINE 3 KINASE-RELATED PROTEIN"/>
    <property type="match status" value="1"/>
</dbReference>
<dbReference type="PIRSF" id="PIRSF006221">
    <property type="entry name" value="Ketosamine-3-kinase"/>
    <property type="match status" value="1"/>
</dbReference>
<dbReference type="SUPFAM" id="SSF56112">
    <property type="entry name" value="Protein kinase-like (PK-like)"/>
    <property type="match status" value="1"/>
</dbReference>
<evidence type="ECO:0000313" key="2">
    <source>
        <dbReference type="EMBL" id="SUU92507.1"/>
    </source>
</evidence>
<dbReference type="Gene3D" id="3.90.1200.10">
    <property type="match status" value="1"/>
</dbReference>
<accession>A0A380WTX6</accession>
<keyword evidence="1" id="KW-0808">Transferase</keyword>
<dbReference type="Pfam" id="PF03881">
    <property type="entry name" value="Fructosamin_kin"/>
    <property type="match status" value="1"/>
</dbReference>
<dbReference type="Gene3D" id="3.30.200.20">
    <property type="entry name" value="Phosphorylase Kinase, domain 1"/>
    <property type="match status" value="1"/>
</dbReference>
<name>A0A380WTX6_9FIRM</name>
<comment type="similarity">
    <text evidence="1">Belongs to the fructosamine kinase family.</text>
</comment>
<dbReference type="RefSeq" id="WP_115595278.1">
    <property type="nucleotide sequence ID" value="NZ_UFTA01000002.1"/>
</dbReference>